<name>A0A2G4SX67_RHIZD</name>
<proteinExistence type="predicted"/>
<dbReference type="InterPro" id="IPR050600">
    <property type="entry name" value="SETD3_SETD6_MTase"/>
</dbReference>
<dbReference type="GO" id="GO:0016279">
    <property type="term" value="F:protein-lysine N-methyltransferase activity"/>
    <property type="evidence" value="ECO:0007669"/>
    <property type="project" value="TreeGrafter"/>
</dbReference>
<dbReference type="EMBL" id="KZ303847">
    <property type="protein sequence ID" value="PHZ13342.1"/>
    <property type="molecule type" value="Genomic_DNA"/>
</dbReference>
<gene>
    <name evidence="3" type="ORF">RHIMIDRAFT_118882</name>
</gene>
<keyword evidence="4" id="KW-1185">Reference proteome</keyword>
<accession>A0A2G4SX67</accession>
<dbReference type="GeneID" id="35436364"/>
<feature type="domain" description="SET" evidence="2">
    <location>
        <begin position="16"/>
        <end position="248"/>
    </location>
</feature>
<keyword evidence="1" id="KW-1133">Transmembrane helix</keyword>
<dbReference type="Pfam" id="PF00856">
    <property type="entry name" value="SET"/>
    <property type="match status" value="1"/>
</dbReference>
<evidence type="ECO:0000259" key="2">
    <source>
        <dbReference type="PROSITE" id="PS50280"/>
    </source>
</evidence>
<feature type="transmembrane region" description="Helical" evidence="1">
    <location>
        <begin position="94"/>
        <end position="112"/>
    </location>
</feature>
<dbReference type="PANTHER" id="PTHR13271">
    <property type="entry name" value="UNCHARACTERIZED PUTATIVE METHYLTRANSFERASE"/>
    <property type="match status" value="1"/>
</dbReference>
<dbReference type="RefSeq" id="XP_023467050.1">
    <property type="nucleotide sequence ID" value="XM_023605374.1"/>
</dbReference>
<protein>
    <submittedName>
        <fullName evidence="3">SET domain-containing protein</fullName>
    </submittedName>
</protein>
<keyword evidence="1" id="KW-0812">Transmembrane</keyword>
<dbReference type="InterPro" id="IPR001214">
    <property type="entry name" value="SET_dom"/>
</dbReference>
<sequence>MESFKKWANDNEIKTNGVTIETTQYSGNGLFASSHIKENTCVVEIPENLILTASKVLKTGEQPFLSPIYKYFMTHYELHSEEEVNSIAMEQERLLLCLFLIYYQFFATSSSWTPYMRILPNTDYFKDKHLFFNDFIIKGTCLETSVRAKLSVLRHELDEIKSQGSGWLSDIEWDMYVWADCAFWSRAVGIGESEIAVEANLALVPFFDLANHSLDNSNIRWILTESNNLQLVSTQDIEIDQECCLSYGSKPNQELLFIHGFSIPGNPELSRATIPIARIVDPSYPFDMIKIEWLKTIGAKSFLSLMPQKVSDCDDCFIAEGWLPDSVATVYLIALSEDDDILFSSQGKDDQPILMLNDSHGEVKGLDDLLSRVKRLDLFPVIQTRAAVLFWEAVEQCYSLNVDNDPAKLGYAEHDSAKAFLLEQAHIYRLEEQDILNKARSWLLKMQDELSQNEVVQAYLKAVANQ</sequence>
<reference evidence="3 4" key="1">
    <citation type="journal article" date="2016" name="Proc. Natl. Acad. Sci. U.S.A.">
        <title>Lipid metabolic changes in an early divergent fungus govern the establishment of a mutualistic symbiosis with endobacteria.</title>
        <authorList>
            <person name="Lastovetsky O.A."/>
            <person name="Gaspar M.L."/>
            <person name="Mondo S.J."/>
            <person name="LaButti K.M."/>
            <person name="Sandor L."/>
            <person name="Grigoriev I.V."/>
            <person name="Henry S.A."/>
            <person name="Pawlowska T.E."/>
        </authorList>
    </citation>
    <scope>NUCLEOTIDE SEQUENCE [LARGE SCALE GENOMIC DNA]</scope>
    <source>
        <strain evidence="3 4">ATCC 52813</strain>
    </source>
</reference>
<organism evidence="3 4">
    <name type="scientific">Rhizopus microsporus ATCC 52813</name>
    <dbReference type="NCBI Taxonomy" id="1340429"/>
    <lineage>
        <taxon>Eukaryota</taxon>
        <taxon>Fungi</taxon>
        <taxon>Fungi incertae sedis</taxon>
        <taxon>Mucoromycota</taxon>
        <taxon>Mucoromycotina</taxon>
        <taxon>Mucoromycetes</taxon>
        <taxon>Mucorales</taxon>
        <taxon>Mucorineae</taxon>
        <taxon>Rhizopodaceae</taxon>
        <taxon>Rhizopus</taxon>
    </lineage>
</organism>
<dbReference type="CDD" id="cd10527">
    <property type="entry name" value="SET_LSMT"/>
    <property type="match status" value="1"/>
</dbReference>
<dbReference type="InterPro" id="IPR046341">
    <property type="entry name" value="SET_dom_sf"/>
</dbReference>
<evidence type="ECO:0000313" key="4">
    <source>
        <dbReference type="Proteomes" id="UP000242254"/>
    </source>
</evidence>
<evidence type="ECO:0000256" key="1">
    <source>
        <dbReference type="SAM" id="Phobius"/>
    </source>
</evidence>
<evidence type="ECO:0000313" key="3">
    <source>
        <dbReference type="EMBL" id="PHZ13342.1"/>
    </source>
</evidence>
<dbReference type="STRING" id="1340429.A0A2G4SX67"/>
<dbReference type="Proteomes" id="UP000242254">
    <property type="component" value="Unassembled WGS sequence"/>
</dbReference>
<dbReference type="Gene3D" id="3.90.1410.10">
    <property type="entry name" value="set domain protein methyltransferase, domain 1"/>
    <property type="match status" value="1"/>
</dbReference>
<dbReference type="SUPFAM" id="SSF82199">
    <property type="entry name" value="SET domain"/>
    <property type="match status" value="1"/>
</dbReference>
<dbReference type="PROSITE" id="PS50280">
    <property type="entry name" value="SET"/>
    <property type="match status" value="1"/>
</dbReference>
<dbReference type="AlphaFoldDB" id="A0A2G4SX67"/>
<keyword evidence="1" id="KW-0472">Membrane</keyword>